<dbReference type="SUPFAM" id="SSF55174">
    <property type="entry name" value="Alpha-L RNA-binding motif"/>
    <property type="match status" value="1"/>
</dbReference>
<accession>A0ABS8ES10</accession>
<dbReference type="Pfam" id="PF17774">
    <property type="entry name" value="YlmH_RBD"/>
    <property type="match status" value="1"/>
</dbReference>
<dbReference type="Pfam" id="PF01479">
    <property type="entry name" value="S4"/>
    <property type="match status" value="1"/>
</dbReference>
<evidence type="ECO:0000313" key="4">
    <source>
        <dbReference type="Proteomes" id="UP001299235"/>
    </source>
</evidence>
<sequence length="264" mass="30284">MDKMEERTRQRILDLANLADRRGIITYTDFMNLNELNIFHSTVGKIPFVRWKLFGGYAKAERQLAAFIPDALYFRYDFSQKGDSDEDAIPFPIVCLQIRPLNLKFAEKLSHRDYLGAILNLGIDRSVTGDILIDEECAYLFCMQKIADFLCDNLTRIRHTTVLCQVFEGERKEIPLRTEKIEGTVASVRLDTLLALAWKTSRSSLVGMIEDGRVFVNGKCITSNGYHVKENDLISARGMGRFVYEGMLSQTKKGRYLVKLEKYV</sequence>
<evidence type="ECO:0000259" key="2">
    <source>
        <dbReference type="SMART" id="SM00363"/>
    </source>
</evidence>
<dbReference type="SMART" id="SM00363">
    <property type="entry name" value="S4"/>
    <property type="match status" value="1"/>
</dbReference>
<dbReference type="Gene3D" id="3.30.1370.160">
    <property type="match status" value="1"/>
</dbReference>
<evidence type="ECO:0000256" key="1">
    <source>
        <dbReference type="PROSITE-ProRule" id="PRU00182"/>
    </source>
</evidence>
<dbReference type="CDD" id="cd00165">
    <property type="entry name" value="S4"/>
    <property type="match status" value="1"/>
</dbReference>
<evidence type="ECO:0000313" key="3">
    <source>
        <dbReference type="EMBL" id="MCC2147920.1"/>
    </source>
</evidence>
<dbReference type="RefSeq" id="WP_022119767.1">
    <property type="nucleotide sequence ID" value="NZ_JAJEQE010000002.1"/>
</dbReference>
<dbReference type="InterPro" id="IPR002942">
    <property type="entry name" value="S4_RNA-bd"/>
</dbReference>
<dbReference type="PROSITE" id="PS50889">
    <property type="entry name" value="S4"/>
    <property type="match status" value="1"/>
</dbReference>
<feature type="domain" description="RNA-binding S4" evidence="2">
    <location>
        <begin position="188"/>
        <end position="245"/>
    </location>
</feature>
<keyword evidence="4" id="KW-1185">Reference proteome</keyword>
<organism evidence="3 4">
    <name type="scientific">Hominisplanchenecus faecis</name>
    <dbReference type="NCBI Taxonomy" id="2885351"/>
    <lineage>
        <taxon>Bacteria</taxon>
        <taxon>Bacillati</taxon>
        <taxon>Bacillota</taxon>
        <taxon>Clostridia</taxon>
        <taxon>Lachnospirales</taxon>
        <taxon>Lachnospiraceae</taxon>
        <taxon>Hominisplanchenecus</taxon>
    </lineage>
</organism>
<comment type="caution">
    <text evidence="3">The sequence shown here is derived from an EMBL/GenBank/DDBJ whole genome shotgun (WGS) entry which is preliminary data.</text>
</comment>
<gene>
    <name evidence="3" type="ORF">LKD42_01410</name>
</gene>
<dbReference type="Gene3D" id="3.10.290.10">
    <property type="entry name" value="RNA-binding S4 domain"/>
    <property type="match status" value="1"/>
</dbReference>
<dbReference type="EMBL" id="JAJEQE010000002">
    <property type="protein sequence ID" value="MCC2147920.1"/>
    <property type="molecule type" value="Genomic_DNA"/>
</dbReference>
<dbReference type="Proteomes" id="UP001299235">
    <property type="component" value="Unassembled WGS sequence"/>
</dbReference>
<dbReference type="InterPro" id="IPR036986">
    <property type="entry name" value="S4_RNA-bd_sf"/>
</dbReference>
<proteinExistence type="predicted"/>
<name>A0ABS8ES10_9FIRM</name>
<reference evidence="3 4" key="1">
    <citation type="submission" date="2021-10" db="EMBL/GenBank/DDBJ databases">
        <title>Anaerobic single-cell dispensing facilitates the cultivation of human gut bacteria.</title>
        <authorList>
            <person name="Afrizal A."/>
        </authorList>
    </citation>
    <scope>NUCLEOTIDE SEQUENCE [LARGE SCALE GENOMIC DNA]</scope>
    <source>
        <strain evidence="3 4">CLA-AA-H246</strain>
    </source>
</reference>
<protein>
    <submittedName>
        <fullName evidence="3">YlmH/Sll1252 family protein</fullName>
    </submittedName>
</protein>
<dbReference type="InterPro" id="IPR040591">
    <property type="entry name" value="RqcP2_RBD"/>
</dbReference>
<dbReference type="Gene3D" id="3.30.70.330">
    <property type="match status" value="1"/>
</dbReference>
<dbReference type="InterPro" id="IPR012677">
    <property type="entry name" value="Nucleotide-bd_a/b_plait_sf"/>
</dbReference>
<keyword evidence="1" id="KW-0694">RNA-binding</keyword>